<dbReference type="EMBL" id="UZAM01013218">
    <property type="protein sequence ID" value="VDP26348.1"/>
    <property type="molecule type" value="Genomic_DNA"/>
</dbReference>
<dbReference type="AlphaFoldDB" id="A0A183J1S2"/>
<dbReference type="WBParaSite" id="SBAD_0001017101-mRNA-1">
    <property type="protein sequence ID" value="SBAD_0001017101-mRNA-1"/>
    <property type="gene ID" value="SBAD_0001017101"/>
</dbReference>
<protein>
    <submittedName>
        <fullName evidence="5">RRM domain-containing protein</fullName>
    </submittedName>
</protein>
<feature type="compositionally biased region" description="Polar residues" evidence="1">
    <location>
        <begin position="260"/>
        <end position="273"/>
    </location>
</feature>
<reference evidence="3 4" key="2">
    <citation type="submission" date="2018-11" db="EMBL/GenBank/DDBJ databases">
        <authorList>
            <consortium name="Pathogen Informatics"/>
        </authorList>
    </citation>
    <scope>NUCLEOTIDE SEQUENCE [LARGE SCALE GENOMIC DNA]</scope>
</reference>
<feature type="compositionally biased region" description="Low complexity" evidence="1">
    <location>
        <begin position="504"/>
        <end position="514"/>
    </location>
</feature>
<feature type="compositionally biased region" description="Low complexity" evidence="1">
    <location>
        <begin position="532"/>
        <end position="542"/>
    </location>
</feature>
<feature type="compositionally biased region" description="Basic and acidic residues" evidence="1">
    <location>
        <begin position="483"/>
        <end position="493"/>
    </location>
</feature>
<reference evidence="5" key="1">
    <citation type="submission" date="2016-06" db="UniProtKB">
        <authorList>
            <consortium name="WormBaseParasite"/>
        </authorList>
    </citation>
    <scope>IDENTIFICATION</scope>
</reference>
<feature type="region of interest" description="Disordered" evidence="1">
    <location>
        <begin position="471"/>
        <end position="575"/>
    </location>
</feature>
<dbReference type="GO" id="GO:0003676">
    <property type="term" value="F:nucleic acid binding"/>
    <property type="evidence" value="ECO:0007669"/>
    <property type="project" value="InterPro"/>
</dbReference>
<dbReference type="Proteomes" id="UP000270296">
    <property type="component" value="Unassembled WGS sequence"/>
</dbReference>
<feature type="signal peptide" evidence="2">
    <location>
        <begin position="1"/>
        <end position="19"/>
    </location>
</feature>
<dbReference type="OrthoDB" id="5919793at2759"/>
<feature type="chain" id="PRO_5043140347" evidence="2">
    <location>
        <begin position="20"/>
        <end position="711"/>
    </location>
</feature>
<evidence type="ECO:0000313" key="5">
    <source>
        <dbReference type="WBParaSite" id="SBAD_0001017101-mRNA-1"/>
    </source>
</evidence>
<evidence type="ECO:0000256" key="2">
    <source>
        <dbReference type="SAM" id="SignalP"/>
    </source>
</evidence>
<keyword evidence="4" id="KW-1185">Reference proteome</keyword>
<evidence type="ECO:0000256" key="1">
    <source>
        <dbReference type="SAM" id="MobiDB-lite"/>
    </source>
</evidence>
<name>A0A183J1S2_9BILA</name>
<feature type="region of interest" description="Disordered" evidence="1">
    <location>
        <begin position="686"/>
        <end position="711"/>
    </location>
</feature>
<proteinExistence type="predicted"/>
<feature type="compositionally biased region" description="Basic residues" evidence="1">
    <location>
        <begin position="550"/>
        <end position="560"/>
    </location>
</feature>
<accession>A0A183J1S2</accession>
<gene>
    <name evidence="3" type="ORF">SBAD_LOCUS9821</name>
</gene>
<feature type="region of interest" description="Disordered" evidence="1">
    <location>
        <begin position="433"/>
        <end position="455"/>
    </location>
</feature>
<feature type="region of interest" description="Disordered" evidence="1">
    <location>
        <begin position="260"/>
        <end position="327"/>
    </location>
</feature>
<evidence type="ECO:0000313" key="3">
    <source>
        <dbReference type="EMBL" id="VDP26348.1"/>
    </source>
</evidence>
<keyword evidence="2" id="KW-0732">Signal</keyword>
<evidence type="ECO:0000313" key="4">
    <source>
        <dbReference type="Proteomes" id="UP000270296"/>
    </source>
</evidence>
<sequence>MFPVALFLIIAFNFSGISVQFDTEEAAVKANEQVKPLLLRLNRSNEKARRRSSKSEDVSQPEKWEVDDPDCFKKLYVSQLLPGTEEDLILAIFGKESLKSVKTFPDEKFSDGSRAAVLTFHSKELADQAKCEFDGFSVDDGETYSVIFPEIEADRLRREQQWLSGSKELNSTKNAVMLNGQRSSGEADSVQELRIPNSDSYRPFHHEAGSSDKLTVAGEGTISCIPSTSGPPVENDHTLLSSKKALGKAGNLWSAQIVENRSADQNDSPTTKSADGGGWKAKTNQPNSLPVVESSDSAPVPPPQRHNYGGSGSSQQQPTHHQAESVELSVSDIQRIIERIMERDRVNWAELSSAHDLWMIIHQTVQEMGWQPEETLKEAMMTTLHCALSKSEVDWLRNHLLALIRIWKKEIENKSRSKIRKQIQLADLDSTTEVPGASYVPPPENQLPEKRRKGHKRNLKQLMGVGAMLASVQKESSGVADSSGDRKRDEERRHSHRRQKESASESGEASSTSSDESESQEVAELAEASKTQQSQSSSQNSESSDDERQRKRRKARKRSKQGGGGDGIPKLSFGNLNPMAMQQWISQMMPAMIQVMPLMAQIMQMRMGTLSSMNPQQQQQMMQQLNQQVQQVNNVPSTAQSVNPPLHQQQAMAMNWMQRMMAPAAAPVPQNSGGMPYPSSFSAPPPPQALYSYNGVPPPSFPSPASGYSAH</sequence>
<dbReference type="SUPFAM" id="SSF54928">
    <property type="entry name" value="RNA-binding domain, RBD"/>
    <property type="match status" value="1"/>
</dbReference>
<dbReference type="InterPro" id="IPR035979">
    <property type="entry name" value="RBD_domain_sf"/>
</dbReference>
<organism evidence="5">
    <name type="scientific">Soboliphyme baturini</name>
    <dbReference type="NCBI Taxonomy" id="241478"/>
    <lineage>
        <taxon>Eukaryota</taxon>
        <taxon>Metazoa</taxon>
        <taxon>Ecdysozoa</taxon>
        <taxon>Nematoda</taxon>
        <taxon>Enoplea</taxon>
        <taxon>Dorylaimia</taxon>
        <taxon>Dioctophymatida</taxon>
        <taxon>Dioctophymatoidea</taxon>
        <taxon>Soboliphymatidae</taxon>
        <taxon>Soboliphyme</taxon>
    </lineage>
</organism>